<name>A0A026WVB8_OOCBI</name>
<feature type="compositionally biased region" description="Basic and acidic residues" evidence="1">
    <location>
        <begin position="1"/>
        <end position="29"/>
    </location>
</feature>
<dbReference type="Proteomes" id="UP000053097">
    <property type="component" value="Unassembled WGS sequence"/>
</dbReference>
<keyword evidence="3" id="KW-1185">Reference proteome</keyword>
<feature type="compositionally biased region" description="Basic and acidic residues" evidence="1">
    <location>
        <begin position="66"/>
        <end position="76"/>
    </location>
</feature>
<gene>
    <name evidence="2" type="ORF">X777_16116</name>
</gene>
<organism evidence="2 3">
    <name type="scientific">Ooceraea biroi</name>
    <name type="common">Clonal raider ant</name>
    <name type="synonym">Cerapachys biroi</name>
    <dbReference type="NCBI Taxonomy" id="2015173"/>
    <lineage>
        <taxon>Eukaryota</taxon>
        <taxon>Metazoa</taxon>
        <taxon>Ecdysozoa</taxon>
        <taxon>Arthropoda</taxon>
        <taxon>Hexapoda</taxon>
        <taxon>Insecta</taxon>
        <taxon>Pterygota</taxon>
        <taxon>Neoptera</taxon>
        <taxon>Endopterygota</taxon>
        <taxon>Hymenoptera</taxon>
        <taxon>Apocrita</taxon>
        <taxon>Aculeata</taxon>
        <taxon>Formicoidea</taxon>
        <taxon>Formicidae</taxon>
        <taxon>Dorylinae</taxon>
        <taxon>Ooceraea</taxon>
    </lineage>
</organism>
<dbReference type="EMBL" id="KK107087">
    <property type="protein sequence ID" value="EZA59913.1"/>
    <property type="molecule type" value="Genomic_DNA"/>
</dbReference>
<dbReference type="AlphaFoldDB" id="A0A026WVB8"/>
<accession>A0A026WVB8</accession>
<sequence length="203" mass="23203">MLMERSELGERQKERNGREKPWSGDREGYRGGGSASNEESQRLTKKKGRTLQFIDRPAVRAATRGCARDEARRREGPAGLGVARNLRTTGKSPETTRSALFFPFFSFSSLFFQDRHAIGVYYLFSSAMPARASDARHKNFMRRRGSVASWRNRRAKRTRASERVFLGAEETTCTFFRILAIFYATSHALYGCANRHKYGLTRD</sequence>
<proteinExistence type="predicted"/>
<evidence type="ECO:0000256" key="1">
    <source>
        <dbReference type="SAM" id="MobiDB-lite"/>
    </source>
</evidence>
<protein>
    <submittedName>
        <fullName evidence="2">Uncharacterized protein</fullName>
    </submittedName>
</protein>
<feature type="region of interest" description="Disordered" evidence="1">
    <location>
        <begin position="1"/>
        <end position="50"/>
    </location>
</feature>
<evidence type="ECO:0000313" key="3">
    <source>
        <dbReference type="Proteomes" id="UP000053097"/>
    </source>
</evidence>
<evidence type="ECO:0000313" key="2">
    <source>
        <dbReference type="EMBL" id="EZA59913.1"/>
    </source>
</evidence>
<reference evidence="2 3" key="1">
    <citation type="journal article" date="2014" name="Curr. Biol.">
        <title>The genome of the clonal raider ant Cerapachys biroi.</title>
        <authorList>
            <person name="Oxley P.R."/>
            <person name="Ji L."/>
            <person name="Fetter-Pruneda I."/>
            <person name="McKenzie S.K."/>
            <person name="Li C."/>
            <person name="Hu H."/>
            <person name="Zhang G."/>
            <person name="Kronauer D.J."/>
        </authorList>
    </citation>
    <scope>NUCLEOTIDE SEQUENCE [LARGE SCALE GENOMIC DNA]</scope>
</reference>
<feature type="region of interest" description="Disordered" evidence="1">
    <location>
        <begin position="64"/>
        <end position="89"/>
    </location>
</feature>